<keyword evidence="2" id="KW-0472">Membrane</keyword>
<sequence>MNDLIESFKSYASEKLSNPLIPAFLVSWLIFNYPITLNLLTDTSAADKIEFIKNYLHTDDGFFYQSLTYPLLAALFYVFAYPGITGEIIVYLNWIKKLSTNRRLKHERNTLLTPDQVSKLKAQYRAETRSLEEEIERLQSKLNAAKSEQADLNLHLTDLGKKISTLESNNDSLEKDINSKNNDIRELIETNKTLNLTLNAMHETCEQAEAQIKTLKTQVIEKELEIDKLKKSLKEKNRETASKTNQLSKRFKSAQLSREIPGGISSSRLHLPQNKED</sequence>
<feature type="region of interest" description="Disordered" evidence="1">
    <location>
        <begin position="234"/>
        <end position="277"/>
    </location>
</feature>
<reference evidence="3 4" key="1">
    <citation type="submission" date="2018-06" db="EMBL/GenBank/DDBJ databases">
        <title>Pseudomonas jilinensis sp. nov., isolated from the production water of Jilin Oilfield in China.</title>
        <authorList>
            <person name="Wang J."/>
        </authorList>
    </citation>
    <scope>NUCLEOTIDE SEQUENCE [LARGE SCALE GENOMIC DNA]</scope>
    <source>
        <strain evidence="3 4">JS15-10A1</strain>
    </source>
</reference>
<dbReference type="OrthoDB" id="8914075at2"/>
<feature type="transmembrane region" description="Helical" evidence="2">
    <location>
        <begin position="20"/>
        <end position="40"/>
    </location>
</feature>
<dbReference type="RefSeq" id="WP_119701077.1">
    <property type="nucleotide sequence ID" value="NZ_QJSA01000005.1"/>
</dbReference>
<protein>
    <submittedName>
        <fullName evidence="3">Uncharacterized protein</fullName>
    </submittedName>
</protein>
<dbReference type="AlphaFoldDB" id="A0A396RYJ4"/>
<keyword evidence="4" id="KW-1185">Reference proteome</keyword>
<keyword evidence="2" id="KW-0812">Transmembrane</keyword>
<dbReference type="Gene3D" id="1.10.287.1490">
    <property type="match status" value="1"/>
</dbReference>
<keyword evidence="2" id="KW-1133">Transmembrane helix</keyword>
<dbReference type="Proteomes" id="UP000265745">
    <property type="component" value="Unassembled WGS sequence"/>
</dbReference>
<dbReference type="EMBL" id="QJSA01000005">
    <property type="protein sequence ID" value="RHW21708.1"/>
    <property type="molecule type" value="Genomic_DNA"/>
</dbReference>
<evidence type="ECO:0000313" key="3">
    <source>
        <dbReference type="EMBL" id="RHW21708.1"/>
    </source>
</evidence>
<comment type="caution">
    <text evidence="3">The sequence shown here is derived from an EMBL/GenBank/DDBJ whole genome shotgun (WGS) entry which is preliminary data.</text>
</comment>
<evidence type="ECO:0000256" key="2">
    <source>
        <dbReference type="SAM" id="Phobius"/>
    </source>
</evidence>
<organism evidence="3 4">
    <name type="scientific">Pseudomonas jilinensis</name>
    <dbReference type="NCBI Taxonomy" id="2078689"/>
    <lineage>
        <taxon>Bacteria</taxon>
        <taxon>Pseudomonadati</taxon>
        <taxon>Pseudomonadota</taxon>
        <taxon>Gammaproteobacteria</taxon>
        <taxon>Pseudomonadales</taxon>
        <taxon>Pseudomonadaceae</taxon>
        <taxon>Pseudomonas</taxon>
    </lineage>
</organism>
<gene>
    <name evidence="3" type="ORF">C2846_07085</name>
</gene>
<proteinExistence type="predicted"/>
<accession>A0A396RYJ4</accession>
<evidence type="ECO:0000313" key="4">
    <source>
        <dbReference type="Proteomes" id="UP000265745"/>
    </source>
</evidence>
<feature type="transmembrane region" description="Helical" evidence="2">
    <location>
        <begin position="71"/>
        <end position="95"/>
    </location>
</feature>
<evidence type="ECO:0000256" key="1">
    <source>
        <dbReference type="SAM" id="MobiDB-lite"/>
    </source>
</evidence>
<name>A0A396RYJ4_9PSED</name>